<organism evidence="7">
    <name type="scientific">candidate division WOR-3 bacterium</name>
    <dbReference type="NCBI Taxonomy" id="2052148"/>
    <lineage>
        <taxon>Bacteria</taxon>
        <taxon>Bacteria division WOR-3</taxon>
    </lineage>
</organism>
<dbReference type="EMBL" id="DTDJ01000022">
    <property type="protein sequence ID" value="HGL17208.1"/>
    <property type="molecule type" value="Genomic_DNA"/>
</dbReference>
<evidence type="ECO:0000256" key="3">
    <source>
        <dbReference type="ARBA" id="ARBA00022692"/>
    </source>
</evidence>
<evidence type="ECO:0000256" key="5">
    <source>
        <dbReference type="ARBA" id="ARBA00023136"/>
    </source>
</evidence>
<reference evidence="7" key="1">
    <citation type="journal article" date="2020" name="mSystems">
        <title>Genome- and Community-Level Interaction Insights into Carbon Utilization and Element Cycling Functions of Hydrothermarchaeota in Hydrothermal Sediment.</title>
        <authorList>
            <person name="Zhou Z."/>
            <person name="Liu Y."/>
            <person name="Xu W."/>
            <person name="Pan J."/>
            <person name="Luo Z.H."/>
            <person name="Li M."/>
        </authorList>
    </citation>
    <scope>NUCLEOTIDE SEQUENCE [LARGE SCALE GENOMIC DNA]</scope>
    <source>
        <strain evidence="7">SpSt-34</strain>
        <strain evidence="8">SpSt-69</strain>
    </source>
</reference>
<feature type="transmembrane region" description="Helical" evidence="6">
    <location>
        <begin position="131"/>
        <end position="154"/>
    </location>
</feature>
<dbReference type="Pfam" id="PF03073">
    <property type="entry name" value="TspO_MBR"/>
    <property type="match status" value="1"/>
</dbReference>
<dbReference type="GO" id="GO:0033013">
    <property type="term" value="P:tetrapyrrole metabolic process"/>
    <property type="evidence" value="ECO:0007669"/>
    <property type="project" value="UniProtKB-ARBA"/>
</dbReference>
<comment type="similarity">
    <text evidence="2">Belongs to the TspO/BZRP family.</text>
</comment>
<evidence type="ECO:0000256" key="1">
    <source>
        <dbReference type="ARBA" id="ARBA00004141"/>
    </source>
</evidence>
<dbReference type="InterPro" id="IPR004307">
    <property type="entry name" value="TspO_MBR"/>
</dbReference>
<comment type="subcellular location">
    <subcellularLocation>
        <location evidence="1">Membrane</location>
        <topology evidence="1">Multi-pass membrane protein</topology>
    </subcellularLocation>
</comment>
<feature type="transmembrane region" description="Helical" evidence="6">
    <location>
        <begin position="77"/>
        <end position="97"/>
    </location>
</feature>
<evidence type="ECO:0000256" key="6">
    <source>
        <dbReference type="SAM" id="Phobius"/>
    </source>
</evidence>
<keyword evidence="4 6" id="KW-1133">Transmembrane helix</keyword>
<feature type="transmembrane region" description="Helical" evidence="6">
    <location>
        <begin position="7"/>
        <end position="26"/>
    </location>
</feature>
<dbReference type="InterPro" id="IPR038330">
    <property type="entry name" value="TspO/MBR-related_sf"/>
</dbReference>
<accession>A0A7C2K3E2</accession>
<gene>
    <name evidence="7" type="ORF">ENQ77_04680</name>
    <name evidence="8" type="ORF">ENU66_02580</name>
</gene>
<dbReference type="FunFam" id="1.20.1260.100:FF:000001">
    <property type="entry name" value="translocator protein 2"/>
    <property type="match status" value="1"/>
</dbReference>
<evidence type="ECO:0000313" key="8">
    <source>
        <dbReference type="EMBL" id="HGL17208.1"/>
    </source>
</evidence>
<feature type="transmembrane region" description="Helical" evidence="6">
    <location>
        <begin position="103"/>
        <end position="124"/>
    </location>
</feature>
<dbReference type="PIRSF" id="PIRSF005859">
    <property type="entry name" value="PBR"/>
    <property type="match status" value="1"/>
</dbReference>
<proteinExistence type="inferred from homology"/>
<dbReference type="GO" id="GO:0016020">
    <property type="term" value="C:membrane"/>
    <property type="evidence" value="ECO:0007669"/>
    <property type="project" value="UniProtKB-SubCell"/>
</dbReference>
<dbReference type="PANTHER" id="PTHR10057:SF0">
    <property type="entry name" value="TRANSLOCATOR PROTEIN"/>
    <property type="match status" value="1"/>
</dbReference>
<dbReference type="Gene3D" id="1.20.1260.100">
    <property type="entry name" value="TspO/MBR protein"/>
    <property type="match status" value="1"/>
</dbReference>
<comment type="caution">
    <text evidence="7">The sequence shown here is derived from an EMBL/GenBank/DDBJ whole genome shotgun (WGS) entry which is preliminary data.</text>
</comment>
<feature type="transmembrane region" description="Helical" evidence="6">
    <location>
        <begin position="46"/>
        <end position="65"/>
    </location>
</feature>
<dbReference type="PANTHER" id="PTHR10057">
    <property type="entry name" value="PERIPHERAL-TYPE BENZODIAZEPINE RECEPTOR"/>
    <property type="match status" value="1"/>
</dbReference>
<sequence length="156" mass="17826">MPKWLKLLVSIAIPLVVGFIGSLFTSSSVNTWYKEINRPSFTPPNWLFAPAWTLLFVLIGLAFYLVWLNNFGDNKTLVIGIFVLQLSLNLLWSLLFFGLRSPLLALIEIIVLWFAILLNMILFFRVSKVAGYLLVPYILWVTFATALNLGVYLLNR</sequence>
<dbReference type="EMBL" id="DSOL01000136">
    <property type="protein sequence ID" value="HEN27944.1"/>
    <property type="molecule type" value="Genomic_DNA"/>
</dbReference>
<evidence type="ECO:0000313" key="7">
    <source>
        <dbReference type="EMBL" id="HEN27944.1"/>
    </source>
</evidence>
<dbReference type="AlphaFoldDB" id="A0A7C2K3E2"/>
<name>A0A7C2K3E2_UNCW3</name>
<dbReference type="CDD" id="cd15904">
    <property type="entry name" value="TSPO_MBR"/>
    <property type="match status" value="1"/>
</dbReference>
<evidence type="ECO:0000256" key="2">
    <source>
        <dbReference type="ARBA" id="ARBA00007524"/>
    </source>
</evidence>
<keyword evidence="5 6" id="KW-0472">Membrane</keyword>
<protein>
    <submittedName>
        <fullName evidence="7">Tryptophan-rich sensory protein</fullName>
    </submittedName>
</protein>
<evidence type="ECO:0000256" key="4">
    <source>
        <dbReference type="ARBA" id="ARBA00022989"/>
    </source>
</evidence>
<keyword evidence="3 6" id="KW-0812">Transmembrane</keyword>